<evidence type="ECO:0000313" key="2">
    <source>
        <dbReference type="EMBL" id="MFC7317372.1"/>
    </source>
</evidence>
<dbReference type="PANTHER" id="PTHR42930">
    <property type="entry name" value="PHOSPHATE-SPECIFIC TRANSPORT SYSTEM ACCESSORY PROTEIN PHOU"/>
    <property type="match status" value="1"/>
</dbReference>
<evidence type="ECO:0000259" key="1">
    <source>
        <dbReference type="Pfam" id="PF01895"/>
    </source>
</evidence>
<dbReference type="InterPro" id="IPR038078">
    <property type="entry name" value="PhoU-like_sf"/>
</dbReference>
<dbReference type="SUPFAM" id="SSF109755">
    <property type="entry name" value="PhoU-like"/>
    <property type="match status" value="1"/>
</dbReference>
<dbReference type="PANTHER" id="PTHR42930:SF3">
    <property type="entry name" value="PHOSPHATE-SPECIFIC TRANSPORT SYSTEM ACCESSORY PROTEIN PHOU"/>
    <property type="match status" value="1"/>
</dbReference>
<dbReference type="Proteomes" id="UP001596547">
    <property type="component" value="Unassembled WGS sequence"/>
</dbReference>
<dbReference type="InterPro" id="IPR026022">
    <property type="entry name" value="PhoU_dom"/>
</dbReference>
<organism evidence="2 3">
    <name type="scientific">Halomarina halobia</name>
    <dbReference type="NCBI Taxonomy" id="3033386"/>
    <lineage>
        <taxon>Archaea</taxon>
        <taxon>Methanobacteriati</taxon>
        <taxon>Methanobacteriota</taxon>
        <taxon>Stenosarchaea group</taxon>
        <taxon>Halobacteria</taxon>
        <taxon>Halobacteriales</taxon>
        <taxon>Natronomonadaceae</taxon>
        <taxon>Halomarina</taxon>
    </lineage>
</organism>
<comment type="caution">
    <text evidence="2">The sequence shown here is derived from an EMBL/GenBank/DDBJ whole genome shotgun (WGS) entry which is preliminary data.</text>
</comment>
<sequence>MARDRFDDQLGEVGEAVVDLAELVCDRLRTALGALVEGDERRAERVLDGSRDVAARCAEVESACFSAIALQHPVAGDLRYLLSSFAVVGELRQLSALADRFGQYARIADGSQFGPVDVRSLSELAVGTAETAVDAYRRLAAAGSREERDAVADDDGPCHGTVLRRERLGRFCGNASEGLVLWLADPENAPADADEMAVRLAAVLAVRDLRRVGIRAVNIAGRVLHAATNDDGLINRYDTRRSPERA</sequence>
<evidence type="ECO:0000313" key="3">
    <source>
        <dbReference type="Proteomes" id="UP001596547"/>
    </source>
</evidence>
<proteinExistence type="predicted"/>
<dbReference type="Gene3D" id="1.20.58.220">
    <property type="entry name" value="Phosphate transport system protein phou homolog 2, domain 2"/>
    <property type="match status" value="1"/>
</dbReference>
<accession>A0ABD6AAD0</accession>
<reference evidence="2 3" key="1">
    <citation type="journal article" date="2019" name="Int. J. Syst. Evol. Microbiol.">
        <title>The Global Catalogue of Microorganisms (GCM) 10K type strain sequencing project: providing services to taxonomists for standard genome sequencing and annotation.</title>
        <authorList>
            <consortium name="The Broad Institute Genomics Platform"/>
            <consortium name="The Broad Institute Genome Sequencing Center for Infectious Disease"/>
            <person name="Wu L."/>
            <person name="Ma J."/>
        </authorList>
    </citation>
    <scope>NUCLEOTIDE SEQUENCE [LARGE SCALE GENOMIC DNA]</scope>
    <source>
        <strain evidence="2 3">PSR21</strain>
    </source>
</reference>
<dbReference type="EMBL" id="JBHTBF010000002">
    <property type="protein sequence ID" value="MFC7317372.1"/>
    <property type="molecule type" value="Genomic_DNA"/>
</dbReference>
<dbReference type="RefSeq" id="WP_276303379.1">
    <property type="nucleotide sequence ID" value="NZ_CP119992.1"/>
</dbReference>
<gene>
    <name evidence="2" type="ORF">ACFQPE_11320</name>
</gene>
<feature type="domain" description="PhoU" evidence="1">
    <location>
        <begin position="18"/>
        <end position="98"/>
    </location>
</feature>
<dbReference type="AlphaFoldDB" id="A0ABD6AAD0"/>
<dbReference type="Pfam" id="PF01895">
    <property type="entry name" value="PhoU"/>
    <property type="match status" value="1"/>
</dbReference>
<dbReference type="GeneID" id="79315959"/>
<name>A0ABD6AAD0_9EURY</name>
<dbReference type="InterPro" id="IPR028366">
    <property type="entry name" value="PhoU"/>
</dbReference>
<protein>
    <submittedName>
        <fullName evidence="2">Phosphate uptake regulator PhoU</fullName>
    </submittedName>
</protein>
<keyword evidence="3" id="KW-1185">Reference proteome</keyword>